<evidence type="ECO:0000313" key="2">
    <source>
        <dbReference type="EMBL" id="CBZ40691.1"/>
    </source>
</evidence>
<feature type="coiled-coil region" evidence="1">
    <location>
        <begin position="48"/>
        <end position="79"/>
    </location>
</feature>
<keyword evidence="1" id="KW-0175">Coiled coil</keyword>
<dbReference type="KEGG" id="msk:MSUIS_05980"/>
<sequence>MQIISLNIEGFLRGGLKSYESKQKLFLLNLGELIELLEAYRADLIGDSEEVQEGIKNTIDELNNLKSQLKEVFKLWEELKVKLSYFQNFEGKIQNSLCKNTQYSETQKCETSTSQVTQKISK</sequence>
<gene>
    <name evidence="2" type="ORF">MSUIS_05980</name>
</gene>
<proteinExistence type="predicted"/>
<reference evidence="2 3" key="1">
    <citation type="journal article" date="2011" name="J. Bacteriol.">
        <title>Complete genome sequence of the hemotrophic Mycoplasma suis strain KI3806.</title>
        <authorList>
            <person name="Oehlerking J."/>
            <person name="Kube M."/>
            <person name="Felder K.M."/>
            <person name="Matter D."/>
            <person name="Wittenbrink M.M."/>
            <person name="Schwarzenbach S."/>
            <person name="Kramer M.M."/>
            <person name="Hoelzle K."/>
            <person name="Hoelzle L.E."/>
        </authorList>
    </citation>
    <scope>NUCLEOTIDE SEQUENCE [LARGE SCALE GENOMIC DNA]</scope>
    <source>
        <strain evidence="3">KI_3806</strain>
    </source>
</reference>
<dbReference type="RefSeq" id="WP_013609293.1">
    <property type="nucleotide sequence ID" value="NC_015153.1"/>
</dbReference>
<accession>F0V210</accession>
<protein>
    <submittedName>
        <fullName evidence="2">Uncharacterized protein</fullName>
    </submittedName>
</protein>
<dbReference type="Proteomes" id="UP000008645">
    <property type="component" value="Chromosome"/>
</dbReference>
<dbReference type="AlphaFoldDB" id="F0V210"/>
<dbReference type="EMBL" id="FQ790233">
    <property type="protein sequence ID" value="CBZ40691.1"/>
    <property type="molecule type" value="Genomic_DNA"/>
</dbReference>
<evidence type="ECO:0000313" key="3">
    <source>
        <dbReference type="Proteomes" id="UP000008645"/>
    </source>
</evidence>
<dbReference type="HOGENOM" id="CLU_165458_1_0_14"/>
<evidence type="ECO:0000256" key="1">
    <source>
        <dbReference type="SAM" id="Coils"/>
    </source>
</evidence>
<name>F0V210_MYCS3</name>
<organism evidence="2 3">
    <name type="scientific">Mycoplasma suis (strain KI_3806)</name>
    <dbReference type="NCBI Taxonomy" id="708248"/>
    <lineage>
        <taxon>Bacteria</taxon>
        <taxon>Bacillati</taxon>
        <taxon>Mycoplasmatota</taxon>
        <taxon>Mollicutes</taxon>
        <taxon>Mycoplasmataceae</taxon>
        <taxon>Mycoplasma</taxon>
    </lineage>
</organism>